<feature type="non-terminal residue" evidence="2">
    <location>
        <position position="1"/>
    </location>
</feature>
<protein>
    <submittedName>
        <fullName evidence="2">Uncharacterized protein</fullName>
    </submittedName>
</protein>
<organism evidence="2 3">
    <name type="scientific">Beauveria asiatica</name>
    <dbReference type="NCBI Taxonomy" id="1069075"/>
    <lineage>
        <taxon>Eukaryota</taxon>
        <taxon>Fungi</taxon>
        <taxon>Dikarya</taxon>
        <taxon>Ascomycota</taxon>
        <taxon>Pezizomycotina</taxon>
        <taxon>Sordariomycetes</taxon>
        <taxon>Hypocreomycetidae</taxon>
        <taxon>Hypocreales</taxon>
        <taxon>Cordycipitaceae</taxon>
        <taxon>Beauveria</taxon>
    </lineage>
</organism>
<name>A0AAW0RF17_9HYPO</name>
<keyword evidence="3" id="KW-1185">Reference proteome</keyword>
<feature type="region of interest" description="Disordered" evidence="1">
    <location>
        <begin position="15"/>
        <end position="65"/>
    </location>
</feature>
<accession>A0AAW0RF17</accession>
<feature type="compositionally biased region" description="Polar residues" evidence="1">
    <location>
        <begin position="46"/>
        <end position="60"/>
    </location>
</feature>
<reference evidence="2 3" key="1">
    <citation type="submission" date="2020-02" db="EMBL/GenBank/DDBJ databases">
        <title>Comparative genomics of the hypocrealean fungal genus Beauvera.</title>
        <authorList>
            <person name="Showalter D.N."/>
            <person name="Bushley K.E."/>
            <person name="Rehner S.A."/>
        </authorList>
    </citation>
    <scope>NUCLEOTIDE SEQUENCE [LARGE SCALE GENOMIC DNA]</scope>
    <source>
        <strain evidence="2 3">ARSEF4384</strain>
    </source>
</reference>
<gene>
    <name evidence="2" type="ORF">G3M48_002802</name>
</gene>
<dbReference type="AlphaFoldDB" id="A0AAW0RF17"/>
<dbReference type="EMBL" id="JAAHCF010001993">
    <property type="protein sequence ID" value="KAK8140670.1"/>
    <property type="molecule type" value="Genomic_DNA"/>
</dbReference>
<comment type="caution">
    <text evidence="2">The sequence shown here is derived from an EMBL/GenBank/DDBJ whole genome shotgun (WGS) entry which is preliminary data.</text>
</comment>
<evidence type="ECO:0000313" key="3">
    <source>
        <dbReference type="Proteomes" id="UP001397290"/>
    </source>
</evidence>
<dbReference type="Proteomes" id="UP001397290">
    <property type="component" value="Unassembled WGS sequence"/>
</dbReference>
<evidence type="ECO:0000256" key="1">
    <source>
        <dbReference type="SAM" id="MobiDB-lite"/>
    </source>
</evidence>
<proteinExistence type="predicted"/>
<sequence length="105" mass="11350">RKDWMIILAGAIDNAPAMPHSSQEPTVETAAWPTSYDATGHEKAGASTTVPTTQDKSQNAAVEPSPKLRISTDLDYDQCGAVITAWVDALWLMGEPPAREDTLIR</sequence>
<evidence type="ECO:0000313" key="2">
    <source>
        <dbReference type="EMBL" id="KAK8140670.1"/>
    </source>
</evidence>